<protein>
    <recommendedName>
        <fullName evidence="1">Phosphoenolpyruvate carboxykinase C-terminal P-loop domain-containing protein</fullName>
    </recommendedName>
</protein>
<dbReference type="GO" id="GO:0046327">
    <property type="term" value="P:glycerol biosynthetic process from pyruvate"/>
    <property type="evidence" value="ECO:0007669"/>
    <property type="project" value="TreeGrafter"/>
</dbReference>
<feature type="domain" description="Phosphoenolpyruvate carboxykinase C-terminal P-loop" evidence="1">
    <location>
        <begin position="2"/>
        <end position="194"/>
    </location>
</feature>
<dbReference type="Gene3D" id="3.90.228.20">
    <property type="match status" value="1"/>
</dbReference>
<reference evidence="2" key="1">
    <citation type="journal article" date="2014" name="Front. Microbiol.">
        <title>High frequency of phylogenetically diverse reductive dehalogenase-homologous genes in deep subseafloor sedimentary metagenomes.</title>
        <authorList>
            <person name="Kawai M."/>
            <person name="Futagami T."/>
            <person name="Toyoda A."/>
            <person name="Takaki Y."/>
            <person name="Nishi S."/>
            <person name="Hori S."/>
            <person name="Arai W."/>
            <person name="Tsubouchi T."/>
            <person name="Morono Y."/>
            <person name="Uchiyama I."/>
            <person name="Ito T."/>
            <person name="Fujiyama A."/>
            <person name="Inagaki F."/>
            <person name="Takami H."/>
        </authorList>
    </citation>
    <scope>NUCLEOTIDE SEQUENCE</scope>
    <source>
        <strain evidence="2">Expedition CK06-06</strain>
    </source>
</reference>
<proteinExistence type="predicted"/>
<name>X1PTI9_9ZZZZ</name>
<dbReference type="GO" id="GO:0042594">
    <property type="term" value="P:response to starvation"/>
    <property type="evidence" value="ECO:0007669"/>
    <property type="project" value="TreeGrafter"/>
</dbReference>
<dbReference type="Pfam" id="PF00821">
    <property type="entry name" value="PEPCK_GTP"/>
    <property type="match status" value="1"/>
</dbReference>
<comment type="caution">
    <text evidence="2">The sequence shown here is derived from an EMBL/GenBank/DDBJ whole genome shotgun (WGS) entry which is preliminary data.</text>
</comment>
<dbReference type="GO" id="GO:0030145">
    <property type="term" value="F:manganese ion binding"/>
    <property type="evidence" value="ECO:0007669"/>
    <property type="project" value="TreeGrafter"/>
</dbReference>
<dbReference type="AlphaFoldDB" id="X1PTI9"/>
<dbReference type="GO" id="GO:0004613">
    <property type="term" value="F:phosphoenolpyruvate carboxykinase (GTP) activity"/>
    <property type="evidence" value="ECO:0007669"/>
    <property type="project" value="TreeGrafter"/>
</dbReference>
<dbReference type="InterPro" id="IPR008209">
    <property type="entry name" value="PEP_carboxykinase_GTP"/>
</dbReference>
<dbReference type="GO" id="GO:0006107">
    <property type="term" value="P:oxaloacetate metabolic process"/>
    <property type="evidence" value="ECO:0007669"/>
    <property type="project" value="TreeGrafter"/>
</dbReference>
<dbReference type="GO" id="GO:0006094">
    <property type="term" value="P:gluconeogenesis"/>
    <property type="evidence" value="ECO:0007669"/>
    <property type="project" value="InterPro"/>
</dbReference>
<dbReference type="GO" id="GO:0005525">
    <property type="term" value="F:GTP binding"/>
    <property type="evidence" value="ECO:0007669"/>
    <property type="project" value="InterPro"/>
</dbReference>
<dbReference type="GO" id="GO:0005829">
    <property type="term" value="C:cytosol"/>
    <property type="evidence" value="ECO:0007669"/>
    <property type="project" value="TreeGrafter"/>
</dbReference>
<dbReference type="SUPFAM" id="SSF53795">
    <property type="entry name" value="PEP carboxykinase-like"/>
    <property type="match status" value="1"/>
</dbReference>
<gene>
    <name evidence="2" type="ORF">S06H3_51147</name>
</gene>
<dbReference type="GO" id="GO:0071333">
    <property type="term" value="P:cellular response to glucose stimulus"/>
    <property type="evidence" value="ECO:0007669"/>
    <property type="project" value="TreeGrafter"/>
</dbReference>
<dbReference type="InterPro" id="IPR035077">
    <property type="entry name" value="PEP_carboxykinase_GTP_C"/>
</dbReference>
<dbReference type="GO" id="GO:0019543">
    <property type="term" value="P:propionate catabolic process"/>
    <property type="evidence" value="ECO:0007669"/>
    <property type="project" value="TreeGrafter"/>
</dbReference>
<dbReference type="GO" id="GO:0033993">
    <property type="term" value="P:response to lipid"/>
    <property type="evidence" value="ECO:0007669"/>
    <property type="project" value="TreeGrafter"/>
</dbReference>
<organism evidence="2">
    <name type="scientific">marine sediment metagenome</name>
    <dbReference type="NCBI Taxonomy" id="412755"/>
    <lineage>
        <taxon>unclassified sequences</taxon>
        <taxon>metagenomes</taxon>
        <taxon>ecological metagenomes</taxon>
    </lineage>
</organism>
<dbReference type="InterPro" id="IPR013035">
    <property type="entry name" value="PEP_carboxykinase_C"/>
</dbReference>
<feature type="non-terminal residue" evidence="2">
    <location>
        <position position="1"/>
    </location>
</feature>
<evidence type="ECO:0000259" key="1">
    <source>
        <dbReference type="Pfam" id="PF00821"/>
    </source>
</evidence>
<dbReference type="PANTHER" id="PTHR11561">
    <property type="entry name" value="PHOSPHOENOLPYRUVATE CARBOXYKINASE"/>
    <property type="match status" value="1"/>
</dbReference>
<evidence type="ECO:0000313" key="2">
    <source>
        <dbReference type="EMBL" id="GAI34189.1"/>
    </source>
</evidence>
<dbReference type="PANTHER" id="PTHR11561:SF0">
    <property type="entry name" value="PHOSPHOENOLPYRUVATE CARBOXYKINASE [GTP]-RELATED"/>
    <property type="match status" value="1"/>
</dbReference>
<dbReference type="EMBL" id="BARV01032436">
    <property type="protein sequence ID" value="GAI34189.1"/>
    <property type="molecule type" value="Genomic_DNA"/>
</dbReference>
<accession>X1PTI9</accession>
<sequence length="214" mass="24109">GIIYGGRDSDTWVPVEQAFDWTEGIIIKAASLESETTSATLGKEGVRVFNLMSNLDFLSIPLGRYIQNNLDFAKDIDSPPSIFSVNYFLKDKGGKYLNGIADKKVWILWAELRVNGDVDAIKTPTGLIPKCEDLAKLFKNYLDTEYSRADYVQQFTIRIPENLAKLDRVEKIYSQKVSDTPQIVFDTFAEARKRLKAAGDRHGDYISPFDLTAP</sequence>